<dbReference type="PANTHER" id="PTHR44943:SF8">
    <property type="entry name" value="TPR REPEAT-CONTAINING PROTEIN MJ0263"/>
    <property type="match status" value="1"/>
</dbReference>
<accession>A0ABX1WW04</accession>
<dbReference type="InterPro" id="IPR051685">
    <property type="entry name" value="Ycf3/AcsC/BcsC/TPR_MFPF"/>
</dbReference>
<dbReference type="Pfam" id="PF13181">
    <property type="entry name" value="TPR_8"/>
    <property type="match status" value="1"/>
</dbReference>
<keyword evidence="6" id="KW-1185">Reference proteome</keyword>
<gene>
    <name evidence="5" type="ORF">ELS83_10140</name>
</gene>
<dbReference type="Proteomes" id="UP000732105">
    <property type="component" value="Unassembled WGS sequence"/>
</dbReference>
<dbReference type="RefSeq" id="WP_171595468.1">
    <property type="nucleotide sequence ID" value="NZ_RZNH01000014.1"/>
</dbReference>
<dbReference type="SMART" id="SM00028">
    <property type="entry name" value="TPR"/>
    <property type="match status" value="4"/>
</dbReference>
<keyword evidence="1" id="KW-0677">Repeat</keyword>
<feature type="chain" id="PRO_5045814551" evidence="4">
    <location>
        <begin position="22"/>
        <end position="354"/>
    </location>
</feature>
<dbReference type="Pfam" id="PF00515">
    <property type="entry name" value="TPR_1"/>
    <property type="match status" value="1"/>
</dbReference>
<dbReference type="InterPro" id="IPR011990">
    <property type="entry name" value="TPR-like_helical_dom_sf"/>
</dbReference>
<dbReference type="PROSITE" id="PS50005">
    <property type="entry name" value="TPR"/>
    <property type="match status" value="1"/>
</dbReference>
<proteinExistence type="predicted"/>
<evidence type="ECO:0000313" key="5">
    <source>
        <dbReference type="EMBL" id="NOU60186.1"/>
    </source>
</evidence>
<feature type="signal peptide" evidence="4">
    <location>
        <begin position="1"/>
        <end position="21"/>
    </location>
</feature>
<name>A0ABX1WW04_9BACT</name>
<keyword evidence="2 3" id="KW-0802">TPR repeat</keyword>
<feature type="repeat" description="TPR" evidence="3">
    <location>
        <begin position="96"/>
        <end position="129"/>
    </location>
</feature>
<organism evidence="5 6">
    <name type="scientific">Marinifilum caeruleilacunae</name>
    <dbReference type="NCBI Taxonomy" id="2499076"/>
    <lineage>
        <taxon>Bacteria</taxon>
        <taxon>Pseudomonadati</taxon>
        <taxon>Bacteroidota</taxon>
        <taxon>Bacteroidia</taxon>
        <taxon>Marinilabiliales</taxon>
        <taxon>Marinifilaceae</taxon>
    </lineage>
</organism>
<dbReference type="Gene3D" id="1.25.40.10">
    <property type="entry name" value="Tetratricopeptide repeat domain"/>
    <property type="match status" value="1"/>
</dbReference>
<protein>
    <submittedName>
        <fullName evidence="5">Tetratricopeptide repeat protein</fullName>
    </submittedName>
</protein>
<evidence type="ECO:0000256" key="4">
    <source>
        <dbReference type="SAM" id="SignalP"/>
    </source>
</evidence>
<keyword evidence="4" id="KW-0732">Signal</keyword>
<dbReference type="InterPro" id="IPR019734">
    <property type="entry name" value="TPR_rpt"/>
</dbReference>
<reference evidence="5 6" key="1">
    <citation type="submission" date="2018-12" db="EMBL/GenBank/DDBJ databases">
        <title>Marinifilum JC070 sp. nov., a marine bacterium isolated from Yongle Blue Hole in the South China Sea.</title>
        <authorList>
            <person name="Fu T."/>
        </authorList>
    </citation>
    <scope>NUCLEOTIDE SEQUENCE [LARGE SCALE GENOMIC DNA]</scope>
    <source>
        <strain evidence="5 6">JC070</strain>
    </source>
</reference>
<dbReference type="SUPFAM" id="SSF48452">
    <property type="entry name" value="TPR-like"/>
    <property type="match status" value="1"/>
</dbReference>
<dbReference type="PANTHER" id="PTHR44943">
    <property type="entry name" value="CELLULOSE SYNTHASE OPERON PROTEIN C"/>
    <property type="match status" value="1"/>
</dbReference>
<evidence type="ECO:0000256" key="2">
    <source>
        <dbReference type="ARBA" id="ARBA00022803"/>
    </source>
</evidence>
<comment type="caution">
    <text evidence="5">The sequence shown here is derived from an EMBL/GenBank/DDBJ whole genome shotgun (WGS) entry which is preliminary data.</text>
</comment>
<evidence type="ECO:0000313" key="6">
    <source>
        <dbReference type="Proteomes" id="UP000732105"/>
    </source>
</evidence>
<sequence length="354" mass="42042">MKNLLFLILFLSINIVSFSQAKTDKEKAYEKAKEAIAIMDQGNYDESIQLLEESWKLDRRNFNYPYEIGYAYILKKDYATACEYFEYVVKMNKINDQCYQMLGNAYSMAGKPKKAIAAYNKGLELFPNSGRLYLELGNMQGDDLNQAIKFYEKGVMADPNFSSNYYWLTKLFCRSTEEMWGMLYGEMFMNIERGSKRTEEISKLLFDTYKSEIQFTTDSTIMVSFCKNHEFRADNMTGKLPFSMIYEPGLMFAITVTDSINLESLNKIRSEHCMFYFDRKFDQMHPNLVFDWHKFLIEDDLFECYNYWLLMKGAPDEFDSWYNLNREKYDEFIKWFAANPLEIDDSNCFHRLKH</sequence>
<evidence type="ECO:0000256" key="3">
    <source>
        <dbReference type="PROSITE-ProRule" id="PRU00339"/>
    </source>
</evidence>
<evidence type="ECO:0000256" key="1">
    <source>
        <dbReference type="ARBA" id="ARBA00022737"/>
    </source>
</evidence>
<dbReference type="EMBL" id="RZNH01000014">
    <property type="protein sequence ID" value="NOU60186.1"/>
    <property type="molecule type" value="Genomic_DNA"/>
</dbReference>